<evidence type="ECO:0000313" key="1">
    <source>
        <dbReference type="EMBL" id="XAN05925.1"/>
    </source>
</evidence>
<keyword evidence="2" id="KW-1185">Reference proteome</keyword>
<dbReference type="Pfam" id="PF19827">
    <property type="entry name" value="DUF6308"/>
    <property type="match status" value="1"/>
</dbReference>
<gene>
    <name evidence="1" type="ORF">AADG42_00905</name>
</gene>
<dbReference type="EMBL" id="CP154795">
    <property type="protein sequence ID" value="XAN05925.1"/>
    <property type="molecule type" value="Genomic_DNA"/>
</dbReference>
<reference evidence="1 2" key="1">
    <citation type="submission" date="2024-04" db="EMBL/GenBank/DDBJ databases">
        <title>Isolation of an actinomycete strain from pig manure.</title>
        <authorList>
            <person name="Gong T."/>
            <person name="Yu Z."/>
            <person name="An M."/>
            <person name="Wei C."/>
            <person name="Yang W."/>
            <person name="Liu L."/>
        </authorList>
    </citation>
    <scope>NUCLEOTIDE SEQUENCE [LARGE SCALE GENOMIC DNA]</scope>
    <source>
        <strain evidence="1 2">ZF39</strain>
    </source>
</reference>
<dbReference type="InterPro" id="IPR046275">
    <property type="entry name" value="DUF6308"/>
</dbReference>
<sequence>MKLPDCLTTPELESEAVGLLRTYYGPRSDGRKLFAGRHFDTWLPGDPDEFTAEDVLALRFLSVNVPLRAMRELLEPDNRFNEQLADIDSAKDFWEAEPDEESPQWKLYELLRREDGIGPAITSKLLARKRPHLVPIRDSVVARELGLGNDFWKPLFEISKDNGLKERLESIKARAHSADVALPDDLALLRVFDVVVWMSGRTAKAKTPTQLKRAKDAHEP</sequence>
<organism evidence="1 2">
    <name type="scientific">Ammonicoccus fulvus</name>
    <dbReference type="NCBI Taxonomy" id="3138240"/>
    <lineage>
        <taxon>Bacteria</taxon>
        <taxon>Bacillati</taxon>
        <taxon>Actinomycetota</taxon>
        <taxon>Actinomycetes</taxon>
        <taxon>Propionibacteriales</taxon>
        <taxon>Propionibacteriaceae</taxon>
        <taxon>Ammonicoccus</taxon>
    </lineage>
</organism>
<dbReference type="Proteomes" id="UP001442841">
    <property type="component" value="Chromosome"/>
</dbReference>
<proteinExistence type="predicted"/>
<protein>
    <submittedName>
        <fullName evidence="1">DUF6308 family protein</fullName>
    </submittedName>
</protein>
<evidence type="ECO:0000313" key="2">
    <source>
        <dbReference type="Proteomes" id="UP001442841"/>
    </source>
</evidence>
<accession>A0ABZ3FJZ1</accession>
<name>A0ABZ3FJZ1_9ACTN</name>
<dbReference type="RefSeq" id="WP_425307359.1">
    <property type="nucleotide sequence ID" value="NZ_CP154795.1"/>
</dbReference>